<keyword evidence="2" id="KW-1185">Reference proteome</keyword>
<name>A0A8J3VEN2_9ACTN</name>
<proteinExistence type="predicted"/>
<evidence type="ECO:0000313" key="1">
    <source>
        <dbReference type="EMBL" id="GIH03700.1"/>
    </source>
</evidence>
<dbReference type="EMBL" id="BONY01000009">
    <property type="protein sequence ID" value="GIH03700.1"/>
    <property type="molecule type" value="Genomic_DNA"/>
</dbReference>
<dbReference type="AlphaFoldDB" id="A0A8J3VEN2"/>
<sequence length="246" mass="27160">MDIPVSLRESLHDPAFWARYTFAAEDGPGADRLGTLRELLDEDEDEEGDEEREDAFVVSFDVGGGHLVVLDIDNDLGSYELGIAAPGGADIASLGWDDLAHWHPFALRWPELDLICRAVSVLDPQLPHPGAPMALLCRFAAVFDGDDVDAAVAEVDAAYSALRPQDWEGYWPAGSDWLDRADFRGQQVVWHRDDAGNMWAEQDDDHDSDFYSTRVTPPDEGEHFPHARLRSLLAAAAITVATRSHP</sequence>
<protein>
    <submittedName>
        <fullName evidence="1">Uncharacterized protein</fullName>
    </submittedName>
</protein>
<gene>
    <name evidence="1" type="ORF">Rhe02_17670</name>
</gene>
<dbReference type="RefSeq" id="WP_203907616.1">
    <property type="nucleotide sequence ID" value="NZ_BONY01000009.1"/>
</dbReference>
<comment type="caution">
    <text evidence="1">The sequence shown here is derived from an EMBL/GenBank/DDBJ whole genome shotgun (WGS) entry which is preliminary data.</text>
</comment>
<reference evidence="1" key="1">
    <citation type="submission" date="2021-01" db="EMBL/GenBank/DDBJ databases">
        <title>Whole genome shotgun sequence of Rhizocola hellebori NBRC 109834.</title>
        <authorList>
            <person name="Komaki H."/>
            <person name="Tamura T."/>
        </authorList>
    </citation>
    <scope>NUCLEOTIDE SEQUENCE</scope>
    <source>
        <strain evidence="1">NBRC 109834</strain>
    </source>
</reference>
<dbReference type="Proteomes" id="UP000612899">
    <property type="component" value="Unassembled WGS sequence"/>
</dbReference>
<evidence type="ECO:0000313" key="2">
    <source>
        <dbReference type="Proteomes" id="UP000612899"/>
    </source>
</evidence>
<organism evidence="1 2">
    <name type="scientific">Rhizocola hellebori</name>
    <dbReference type="NCBI Taxonomy" id="1392758"/>
    <lineage>
        <taxon>Bacteria</taxon>
        <taxon>Bacillati</taxon>
        <taxon>Actinomycetota</taxon>
        <taxon>Actinomycetes</taxon>
        <taxon>Micromonosporales</taxon>
        <taxon>Micromonosporaceae</taxon>
        <taxon>Rhizocola</taxon>
    </lineage>
</organism>
<accession>A0A8J3VEN2</accession>